<dbReference type="InterPro" id="IPR046342">
    <property type="entry name" value="CBS_dom_sf"/>
</dbReference>
<name>A0ABN9TAC9_9DINO</name>
<evidence type="ECO:0000256" key="2">
    <source>
        <dbReference type="ARBA" id="ARBA00022741"/>
    </source>
</evidence>
<dbReference type="InterPro" id="IPR050773">
    <property type="entry name" value="CbxX/CfxQ_RuBisCO_ESX"/>
</dbReference>
<dbReference type="EMBL" id="CAUYUJ010014508">
    <property type="protein sequence ID" value="CAK0842140.1"/>
    <property type="molecule type" value="Genomic_DNA"/>
</dbReference>
<dbReference type="PRINTS" id="PR00819">
    <property type="entry name" value="CBXCFQXSUPER"/>
</dbReference>
<comment type="caution">
    <text evidence="5">The sequence shown here is derived from an EMBL/GenBank/DDBJ whole genome shotgun (WGS) entry which is preliminary data.</text>
</comment>
<evidence type="ECO:0000256" key="3">
    <source>
        <dbReference type="ARBA" id="ARBA00022840"/>
    </source>
</evidence>
<evidence type="ECO:0000313" key="6">
    <source>
        <dbReference type="Proteomes" id="UP001189429"/>
    </source>
</evidence>
<dbReference type="PANTHER" id="PTHR43392:SF2">
    <property type="entry name" value="AAA-TYPE ATPASE FAMILY PROTEIN _ ANKYRIN REPEAT FAMILY PROTEIN"/>
    <property type="match status" value="1"/>
</dbReference>
<feature type="domain" description="AAA+ ATPase" evidence="4">
    <location>
        <begin position="380"/>
        <end position="526"/>
    </location>
</feature>
<keyword evidence="6" id="KW-1185">Reference proteome</keyword>
<protein>
    <recommendedName>
        <fullName evidence="4">AAA+ ATPase domain-containing protein</fullName>
    </recommendedName>
</protein>
<keyword evidence="3" id="KW-0067">ATP-binding</keyword>
<dbReference type="Proteomes" id="UP001189429">
    <property type="component" value="Unassembled WGS sequence"/>
</dbReference>
<dbReference type="InterPro" id="IPR003959">
    <property type="entry name" value="ATPase_AAA_core"/>
</dbReference>
<evidence type="ECO:0000256" key="1">
    <source>
        <dbReference type="ARBA" id="ARBA00010378"/>
    </source>
</evidence>
<organism evidence="5 6">
    <name type="scientific">Prorocentrum cordatum</name>
    <dbReference type="NCBI Taxonomy" id="2364126"/>
    <lineage>
        <taxon>Eukaryota</taxon>
        <taxon>Sar</taxon>
        <taxon>Alveolata</taxon>
        <taxon>Dinophyceae</taxon>
        <taxon>Prorocentrales</taxon>
        <taxon>Prorocentraceae</taxon>
        <taxon>Prorocentrum</taxon>
    </lineage>
</organism>
<dbReference type="SUPFAM" id="SSF54631">
    <property type="entry name" value="CBS-domain pair"/>
    <property type="match status" value="1"/>
</dbReference>
<dbReference type="SMART" id="SM00382">
    <property type="entry name" value="AAA"/>
    <property type="match status" value="1"/>
</dbReference>
<dbReference type="InterPro" id="IPR027417">
    <property type="entry name" value="P-loop_NTPase"/>
</dbReference>
<dbReference type="InterPro" id="IPR000641">
    <property type="entry name" value="CbxX/CfxQ"/>
</dbReference>
<sequence length="604" mass="63845">MQGKDLSLVSPLMLGIFISRGVSKAINKLSYDEALMLKKGVPFLEADLPHEMDRHEVVAGDICDSLPSVALLPPEAPVRKVQLALQRWEVANFPVVSSGVCIGLVSRARLEAAMRARGALLTKESAPDRVLEPDDIAVALGDRCETEEEDDLDTLIEGIGGSRSLHGPSAGKDKGLQGLTEAAEAGACAVHGDAGDPSDKVVPMTPDGPVAFGGHFYDEFADLRLQGAVSSLSSARASAEHGAASGANGSARGDCSYCRTVTDCYRYPSTCRGCQICSQVGGDVRLACPSYCSTPRDCVTLRSTCTPERCSHCGGSGGSGGGGGGGTRPGGDAEAVDRLMAELDELVGLDKVKDQMKELVAQVKFNMERERLGLPDIGGQSLHMSFLGNPGTGKTVVARIVGELMVAMGAIKPAGGRKEKDDIVVEVSRADLVAEYTGQTAPKVKQAVQKALGGVLFIDEAYALVQGDRDSFGNEAVDTLIKEMEDNRDKLIVILAGYQTEMATFLAANPGFKSRVAFHFAFPDYTCDELVQIGELLLSKKNVGIVPEPPTDGQASACYPPAGVPVPASCGWLRSGVRLRTGCCETKEPRWGLADHHCLEHLRA</sequence>
<gene>
    <name evidence="5" type="ORF">PCOR1329_LOCUS37153</name>
</gene>
<evidence type="ECO:0000259" key="4">
    <source>
        <dbReference type="SMART" id="SM00382"/>
    </source>
</evidence>
<evidence type="ECO:0000313" key="5">
    <source>
        <dbReference type="EMBL" id="CAK0842140.1"/>
    </source>
</evidence>
<proteinExistence type="inferred from homology"/>
<dbReference type="Gene3D" id="3.40.50.300">
    <property type="entry name" value="P-loop containing nucleotide triphosphate hydrolases"/>
    <property type="match status" value="1"/>
</dbReference>
<dbReference type="InterPro" id="IPR003593">
    <property type="entry name" value="AAA+_ATPase"/>
</dbReference>
<accession>A0ABN9TAC9</accession>
<reference evidence="5" key="1">
    <citation type="submission" date="2023-10" db="EMBL/GenBank/DDBJ databases">
        <authorList>
            <person name="Chen Y."/>
            <person name="Shah S."/>
            <person name="Dougan E. K."/>
            <person name="Thang M."/>
            <person name="Chan C."/>
        </authorList>
    </citation>
    <scope>NUCLEOTIDE SEQUENCE [LARGE SCALE GENOMIC DNA]</scope>
</reference>
<dbReference type="Pfam" id="PF00004">
    <property type="entry name" value="AAA"/>
    <property type="match status" value="1"/>
</dbReference>
<dbReference type="SUPFAM" id="SSF52540">
    <property type="entry name" value="P-loop containing nucleoside triphosphate hydrolases"/>
    <property type="match status" value="1"/>
</dbReference>
<comment type="similarity">
    <text evidence="1">Belongs to the CbxX/CfxQ family.</text>
</comment>
<keyword evidence="2" id="KW-0547">Nucleotide-binding</keyword>
<dbReference type="PANTHER" id="PTHR43392">
    <property type="entry name" value="AAA-TYPE ATPASE FAMILY PROTEIN / ANKYRIN REPEAT FAMILY PROTEIN"/>
    <property type="match status" value="1"/>
</dbReference>